<reference evidence="2" key="1">
    <citation type="submission" date="2020-07" db="EMBL/GenBank/DDBJ databases">
        <title>The High-quality genome of the commercially important snow crab, Chionoecetes opilio.</title>
        <authorList>
            <person name="Jeong J.-H."/>
            <person name="Ryu S."/>
        </authorList>
    </citation>
    <scope>NUCLEOTIDE SEQUENCE</scope>
    <source>
        <strain evidence="2">MADBK_172401_WGS</strain>
        <tissue evidence="2">Digestive gland</tissue>
    </source>
</reference>
<evidence type="ECO:0000313" key="2">
    <source>
        <dbReference type="EMBL" id="KAG0725556.1"/>
    </source>
</evidence>
<organism evidence="2 3">
    <name type="scientific">Chionoecetes opilio</name>
    <name type="common">Atlantic snow crab</name>
    <name type="synonym">Cancer opilio</name>
    <dbReference type="NCBI Taxonomy" id="41210"/>
    <lineage>
        <taxon>Eukaryota</taxon>
        <taxon>Metazoa</taxon>
        <taxon>Ecdysozoa</taxon>
        <taxon>Arthropoda</taxon>
        <taxon>Crustacea</taxon>
        <taxon>Multicrustacea</taxon>
        <taxon>Malacostraca</taxon>
        <taxon>Eumalacostraca</taxon>
        <taxon>Eucarida</taxon>
        <taxon>Decapoda</taxon>
        <taxon>Pleocyemata</taxon>
        <taxon>Brachyura</taxon>
        <taxon>Eubrachyura</taxon>
        <taxon>Majoidea</taxon>
        <taxon>Majidae</taxon>
        <taxon>Chionoecetes</taxon>
    </lineage>
</organism>
<keyword evidence="3" id="KW-1185">Reference proteome</keyword>
<dbReference type="AlphaFoldDB" id="A0A8J4YM61"/>
<accession>A0A8J4YM61</accession>
<proteinExistence type="predicted"/>
<dbReference type="Proteomes" id="UP000770661">
    <property type="component" value="Unassembled WGS sequence"/>
</dbReference>
<protein>
    <submittedName>
        <fullName evidence="2">Uncharacterized protein</fullName>
    </submittedName>
</protein>
<evidence type="ECO:0000256" key="1">
    <source>
        <dbReference type="SAM" id="MobiDB-lite"/>
    </source>
</evidence>
<gene>
    <name evidence="2" type="ORF">GWK47_038433</name>
</gene>
<name>A0A8J4YM61_CHIOP</name>
<sequence length="123" mass="13646">MPRSSGHRELQAVASWTGTWTGTEKKLHSGTQLYFQDNVPLSPDMFPMEAQAHLGGPGHQVQTLQCPPQRRFRAVFSMGSDVHEAEGIESDGKNFEKLVGSQREHGTSSSGRGSWRTVTRRHS</sequence>
<evidence type="ECO:0000313" key="3">
    <source>
        <dbReference type="Proteomes" id="UP000770661"/>
    </source>
</evidence>
<feature type="compositionally biased region" description="Low complexity" evidence="1">
    <location>
        <begin position="107"/>
        <end position="117"/>
    </location>
</feature>
<feature type="region of interest" description="Disordered" evidence="1">
    <location>
        <begin position="99"/>
        <end position="123"/>
    </location>
</feature>
<comment type="caution">
    <text evidence="2">The sequence shown here is derived from an EMBL/GenBank/DDBJ whole genome shotgun (WGS) entry which is preliminary data.</text>
</comment>
<dbReference type="EMBL" id="JACEEZ010005545">
    <property type="protein sequence ID" value="KAG0725556.1"/>
    <property type="molecule type" value="Genomic_DNA"/>
</dbReference>